<dbReference type="InterPro" id="IPR012336">
    <property type="entry name" value="Thioredoxin-like_fold"/>
</dbReference>
<dbReference type="Proteomes" id="UP001596303">
    <property type="component" value="Unassembled WGS sequence"/>
</dbReference>
<keyword evidence="2" id="KW-0732">Signal</keyword>
<proteinExistence type="predicted"/>
<feature type="compositionally biased region" description="Low complexity" evidence="1">
    <location>
        <begin position="232"/>
        <end position="243"/>
    </location>
</feature>
<accession>A0ABW1S7M0</accession>
<dbReference type="InterPro" id="IPR036249">
    <property type="entry name" value="Thioredoxin-like_sf"/>
</dbReference>
<keyword evidence="5" id="KW-1185">Reference proteome</keyword>
<sequence>MKLTTWMMSAFACATLAACGGASDANDGKPTTGSLPSTTFEIQSLGNEDAPVVMVEYASVTCVHCAHFHNEILPDLKPRIEAGELRLEFREFLTAPGDIAMAGFQIARCAGDDKYFEVLEDLFSNQTGIMTAARNRAGRGALLAVAQRHGLNEEQFNVCVRDQKLFDFIDSTMNTGIELGVNSTPTLIIDGEFVDRTAYTAEGLNALIDQKLGIEPAVEEEAAEVVEETEAETPTPEETATEE</sequence>
<evidence type="ECO:0000313" key="4">
    <source>
        <dbReference type="EMBL" id="MFC6197239.1"/>
    </source>
</evidence>
<evidence type="ECO:0000313" key="5">
    <source>
        <dbReference type="Proteomes" id="UP001596303"/>
    </source>
</evidence>
<feature type="signal peptide" evidence="2">
    <location>
        <begin position="1"/>
        <end position="17"/>
    </location>
</feature>
<evidence type="ECO:0000256" key="2">
    <source>
        <dbReference type="SAM" id="SignalP"/>
    </source>
</evidence>
<dbReference type="PROSITE" id="PS51257">
    <property type="entry name" value="PROKAR_LIPOPROTEIN"/>
    <property type="match status" value="1"/>
</dbReference>
<feature type="domain" description="Thioredoxin-like fold" evidence="3">
    <location>
        <begin position="45"/>
        <end position="209"/>
    </location>
</feature>
<dbReference type="SUPFAM" id="SSF52833">
    <property type="entry name" value="Thioredoxin-like"/>
    <property type="match status" value="1"/>
</dbReference>
<comment type="caution">
    <text evidence="4">The sequence shown here is derived from an EMBL/GenBank/DDBJ whole genome shotgun (WGS) entry which is preliminary data.</text>
</comment>
<dbReference type="Pfam" id="PF13462">
    <property type="entry name" value="Thioredoxin_4"/>
    <property type="match status" value="1"/>
</dbReference>
<name>A0ABW1S7M0_9PROT</name>
<feature type="region of interest" description="Disordered" evidence="1">
    <location>
        <begin position="219"/>
        <end position="243"/>
    </location>
</feature>
<feature type="chain" id="PRO_5046792879" evidence="2">
    <location>
        <begin position="18"/>
        <end position="243"/>
    </location>
</feature>
<feature type="compositionally biased region" description="Acidic residues" evidence="1">
    <location>
        <begin position="219"/>
        <end position="231"/>
    </location>
</feature>
<gene>
    <name evidence="4" type="ORF">ACFQDM_04075</name>
</gene>
<organism evidence="4 5">
    <name type="scientific">Ponticaulis profundi</name>
    <dbReference type="NCBI Taxonomy" id="2665222"/>
    <lineage>
        <taxon>Bacteria</taxon>
        <taxon>Pseudomonadati</taxon>
        <taxon>Pseudomonadota</taxon>
        <taxon>Alphaproteobacteria</taxon>
        <taxon>Hyphomonadales</taxon>
        <taxon>Hyphomonadaceae</taxon>
        <taxon>Ponticaulis</taxon>
    </lineage>
</organism>
<dbReference type="Gene3D" id="3.40.30.10">
    <property type="entry name" value="Glutaredoxin"/>
    <property type="match status" value="1"/>
</dbReference>
<dbReference type="EMBL" id="JBHSSW010000004">
    <property type="protein sequence ID" value="MFC6197239.1"/>
    <property type="molecule type" value="Genomic_DNA"/>
</dbReference>
<dbReference type="RefSeq" id="WP_377375838.1">
    <property type="nucleotide sequence ID" value="NZ_JBHSSW010000004.1"/>
</dbReference>
<evidence type="ECO:0000256" key="1">
    <source>
        <dbReference type="SAM" id="MobiDB-lite"/>
    </source>
</evidence>
<protein>
    <submittedName>
        <fullName evidence="4">DsbA family protein</fullName>
    </submittedName>
</protein>
<reference evidence="5" key="1">
    <citation type="journal article" date="2019" name="Int. J. Syst. Evol. Microbiol.">
        <title>The Global Catalogue of Microorganisms (GCM) 10K type strain sequencing project: providing services to taxonomists for standard genome sequencing and annotation.</title>
        <authorList>
            <consortium name="The Broad Institute Genomics Platform"/>
            <consortium name="The Broad Institute Genome Sequencing Center for Infectious Disease"/>
            <person name="Wu L."/>
            <person name="Ma J."/>
        </authorList>
    </citation>
    <scope>NUCLEOTIDE SEQUENCE [LARGE SCALE GENOMIC DNA]</scope>
    <source>
        <strain evidence="5">CGMCC-1.15741</strain>
    </source>
</reference>
<evidence type="ECO:0000259" key="3">
    <source>
        <dbReference type="Pfam" id="PF13462"/>
    </source>
</evidence>